<comment type="pathway">
    <text evidence="2 8">Amino-acid biosynthesis; L-valine biosynthesis; L-valine from pyruvate: step 1/4.</text>
</comment>
<comment type="caution">
    <text evidence="10">The sequence shown here is derived from an EMBL/GenBank/DDBJ whole genome shotgun (WGS) entry which is preliminary data.</text>
</comment>
<name>A0A0F0CRM8_9BACT</name>
<organism evidence="10 11">
    <name type="scientific">Candidatus Omnitrophus magneticus</name>
    <dbReference type="NCBI Taxonomy" id="1609969"/>
    <lineage>
        <taxon>Bacteria</taxon>
        <taxon>Pseudomonadati</taxon>
        <taxon>Candidatus Omnitrophota</taxon>
        <taxon>Candidatus Omnitrophus</taxon>
    </lineage>
</organism>
<evidence type="ECO:0000256" key="2">
    <source>
        <dbReference type="ARBA" id="ARBA00005025"/>
    </source>
</evidence>
<comment type="function">
    <text evidence="8">Catalyzes the conversion of 2 pyruvate molecules into acetolactate in the first common step of the biosynthetic pathway of the branched-amino acids such as leucine, isoleucine, and valine.</text>
</comment>
<keyword evidence="11" id="KW-1185">Reference proteome</keyword>
<dbReference type="NCBIfam" id="NF008864">
    <property type="entry name" value="PRK11895.1"/>
    <property type="match status" value="1"/>
</dbReference>
<dbReference type="CDD" id="cd04878">
    <property type="entry name" value="ACT_AHAS"/>
    <property type="match status" value="1"/>
</dbReference>
<dbReference type="UniPathway" id="UPA00049">
    <property type="reaction ID" value="UER00059"/>
</dbReference>
<dbReference type="UniPathway" id="UPA00047">
    <property type="reaction ID" value="UER00055"/>
</dbReference>
<feature type="domain" description="ACT" evidence="9">
    <location>
        <begin position="5"/>
        <end position="79"/>
    </location>
</feature>
<dbReference type="InterPro" id="IPR045865">
    <property type="entry name" value="ACT-like_dom_sf"/>
</dbReference>
<evidence type="ECO:0000313" key="10">
    <source>
        <dbReference type="EMBL" id="KJJ84095.1"/>
    </source>
</evidence>
<reference evidence="10 11" key="1">
    <citation type="submission" date="2015-02" db="EMBL/GenBank/DDBJ databases">
        <title>Single-cell genomics of uncultivated deep-branching MTB reveals a conserved set of magnetosome genes.</title>
        <authorList>
            <person name="Kolinko S."/>
            <person name="Richter M."/>
            <person name="Glockner F.O."/>
            <person name="Brachmann A."/>
            <person name="Schuler D."/>
        </authorList>
    </citation>
    <scope>NUCLEOTIDE SEQUENCE [LARGE SCALE GENOMIC DNA]</scope>
    <source>
        <strain evidence="10">SKK-01</strain>
    </source>
</reference>
<evidence type="ECO:0000313" key="11">
    <source>
        <dbReference type="Proteomes" id="UP000033428"/>
    </source>
</evidence>
<dbReference type="AlphaFoldDB" id="A0A0F0CRM8"/>
<evidence type="ECO:0000256" key="4">
    <source>
        <dbReference type="ARBA" id="ARBA00011744"/>
    </source>
</evidence>
<dbReference type="InterPro" id="IPR002912">
    <property type="entry name" value="ACT_dom"/>
</dbReference>
<evidence type="ECO:0000256" key="5">
    <source>
        <dbReference type="ARBA" id="ARBA00022605"/>
    </source>
</evidence>
<accession>A0A0F0CRM8</accession>
<dbReference type="PROSITE" id="PS51671">
    <property type="entry name" value="ACT"/>
    <property type="match status" value="1"/>
</dbReference>
<comment type="subunit">
    <text evidence="4 8">Dimer of large and small chains.</text>
</comment>
<dbReference type="InterPro" id="IPR019455">
    <property type="entry name" value="Acetolactate_synth_ssu_C"/>
</dbReference>
<dbReference type="PANTHER" id="PTHR30239">
    <property type="entry name" value="ACETOLACTATE SYNTHASE SMALL SUBUNIT"/>
    <property type="match status" value="1"/>
</dbReference>
<dbReference type="FunFam" id="3.30.70.260:FF:000001">
    <property type="entry name" value="Acetolactate synthase, small subunit"/>
    <property type="match status" value="1"/>
</dbReference>
<dbReference type="Gene3D" id="3.30.70.260">
    <property type="match status" value="1"/>
</dbReference>
<evidence type="ECO:0000256" key="8">
    <source>
        <dbReference type="RuleBase" id="RU368092"/>
    </source>
</evidence>
<dbReference type="InterPro" id="IPR004789">
    <property type="entry name" value="Acetalactate_synth_ssu"/>
</dbReference>
<dbReference type="PATRIC" id="fig|1609969.3.peg.2141"/>
<dbReference type="Pfam" id="PF22629">
    <property type="entry name" value="ACT_AHAS_ss"/>
    <property type="match status" value="1"/>
</dbReference>
<dbReference type="GO" id="GO:0005829">
    <property type="term" value="C:cytosol"/>
    <property type="evidence" value="ECO:0007669"/>
    <property type="project" value="TreeGrafter"/>
</dbReference>
<comment type="similarity">
    <text evidence="3 8">Belongs to the acetolactate synthase small subunit family.</text>
</comment>
<comment type="pathway">
    <text evidence="1 8">Amino-acid biosynthesis; L-isoleucine biosynthesis; L-isoleucine from 2-oxobutanoate: step 1/4.</text>
</comment>
<dbReference type="Gene3D" id="3.30.70.1150">
    <property type="entry name" value="ACT-like. Chain A, domain 2"/>
    <property type="match status" value="1"/>
</dbReference>
<keyword evidence="8" id="KW-0808">Transferase</keyword>
<dbReference type="InterPro" id="IPR027271">
    <property type="entry name" value="Acetolactate_synth/TF_NikR_C"/>
</dbReference>
<dbReference type="InterPro" id="IPR039557">
    <property type="entry name" value="AHAS_ACT"/>
</dbReference>
<dbReference type="EMBL" id="JYNY01000403">
    <property type="protein sequence ID" value="KJJ84095.1"/>
    <property type="molecule type" value="Genomic_DNA"/>
</dbReference>
<protein>
    <recommendedName>
        <fullName evidence="8">Acetolactate synthase small subunit</fullName>
        <shortName evidence="8">AHAS</shortName>
        <shortName evidence="8">ALS</shortName>
        <ecNumber evidence="8">2.2.1.6</ecNumber>
    </recommendedName>
    <alternativeName>
        <fullName evidence="8">Acetohydroxy-acid synthase small subunit</fullName>
    </alternativeName>
</protein>
<dbReference type="SUPFAM" id="SSF55021">
    <property type="entry name" value="ACT-like"/>
    <property type="match status" value="2"/>
</dbReference>
<dbReference type="GO" id="GO:1990610">
    <property type="term" value="F:acetolactate synthase regulator activity"/>
    <property type="evidence" value="ECO:0007669"/>
    <property type="project" value="UniProtKB-UniRule"/>
</dbReference>
<sequence>MGKFVLSVLVENKFGVLARVAGLFSARGFNIDSLAVGETESPDISRMTIVVDADERILEQVEKQLNKLIDVIKVQDLTKSKFVDRELILIKVKSQDSAVRESVIKAVNAAKAEIIDIGKKTVTIEESGDEHKIKTLIELLRPYGIVEIVRTGKIALQLDI</sequence>
<keyword evidence="5 8" id="KW-0028">Amino-acid biosynthesis</keyword>
<dbReference type="Proteomes" id="UP000033428">
    <property type="component" value="Unassembled WGS sequence"/>
</dbReference>
<dbReference type="InterPro" id="IPR054480">
    <property type="entry name" value="AHAS_small-like_ACT"/>
</dbReference>
<dbReference type="GO" id="GO:0009099">
    <property type="term" value="P:L-valine biosynthetic process"/>
    <property type="evidence" value="ECO:0007669"/>
    <property type="project" value="UniProtKB-UniRule"/>
</dbReference>
<evidence type="ECO:0000256" key="1">
    <source>
        <dbReference type="ARBA" id="ARBA00004974"/>
    </source>
</evidence>
<keyword evidence="6 8" id="KW-0100">Branched-chain amino acid biosynthesis</keyword>
<dbReference type="GO" id="GO:0009097">
    <property type="term" value="P:isoleucine biosynthetic process"/>
    <property type="evidence" value="ECO:0007669"/>
    <property type="project" value="UniProtKB-UniRule"/>
</dbReference>
<dbReference type="GO" id="GO:0003984">
    <property type="term" value="F:acetolactate synthase activity"/>
    <property type="evidence" value="ECO:0007669"/>
    <property type="project" value="UniProtKB-UniRule"/>
</dbReference>
<dbReference type="EC" id="2.2.1.6" evidence="8"/>
<evidence type="ECO:0000259" key="9">
    <source>
        <dbReference type="PROSITE" id="PS51671"/>
    </source>
</evidence>
<dbReference type="Pfam" id="PF10369">
    <property type="entry name" value="ALS_ss_C"/>
    <property type="match status" value="1"/>
</dbReference>
<evidence type="ECO:0000256" key="3">
    <source>
        <dbReference type="ARBA" id="ARBA00006341"/>
    </source>
</evidence>
<dbReference type="PANTHER" id="PTHR30239:SF0">
    <property type="entry name" value="ACETOLACTATE SYNTHASE SMALL SUBUNIT 1, CHLOROPLASTIC"/>
    <property type="match status" value="1"/>
</dbReference>
<dbReference type="NCBIfam" id="TIGR00119">
    <property type="entry name" value="acolac_sm"/>
    <property type="match status" value="1"/>
</dbReference>
<proteinExistence type="inferred from homology"/>
<gene>
    <name evidence="10" type="ORF">OMAG_002012</name>
</gene>
<comment type="catalytic activity">
    <reaction evidence="7 8">
        <text>2 pyruvate + H(+) = (2S)-2-acetolactate + CO2</text>
        <dbReference type="Rhea" id="RHEA:25249"/>
        <dbReference type="ChEBI" id="CHEBI:15361"/>
        <dbReference type="ChEBI" id="CHEBI:15378"/>
        <dbReference type="ChEBI" id="CHEBI:16526"/>
        <dbReference type="ChEBI" id="CHEBI:58476"/>
        <dbReference type="EC" id="2.2.1.6"/>
    </reaction>
</comment>
<evidence type="ECO:0000256" key="7">
    <source>
        <dbReference type="ARBA" id="ARBA00048670"/>
    </source>
</evidence>
<evidence type="ECO:0000256" key="6">
    <source>
        <dbReference type="ARBA" id="ARBA00023304"/>
    </source>
</evidence>